<gene>
    <name evidence="2" type="ORF">TRV_08161</name>
</gene>
<dbReference type="KEGG" id="tve:TRV_08161"/>
<evidence type="ECO:0000313" key="3">
    <source>
        <dbReference type="Proteomes" id="UP000008383"/>
    </source>
</evidence>
<feature type="region of interest" description="Disordered" evidence="1">
    <location>
        <begin position="1"/>
        <end position="20"/>
    </location>
</feature>
<proteinExistence type="predicted"/>
<reference evidence="3" key="1">
    <citation type="journal article" date="2011" name="Genome Biol.">
        <title>Comparative and functional genomics provide insights into the pathogenicity of dermatophytic fungi.</title>
        <authorList>
            <person name="Burmester A."/>
            <person name="Shelest E."/>
            <person name="Gloeckner G."/>
            <person name="Heddergott C."/>
            <person name="Schindler S."/>
            <person name="Staib P."/>
            <person name="Heidel A."/>
            <person name="Felder M."/>
            <person name="Petzold A."/>
            <person name="Szafranski K."/>
            <person name="Feuermann M."/>
            <person name="Pedruzzi I."/>
            <person name="Priebe S."/>
            <person name="Groth M."/>
            <person name="Winkler R."/>
            <person name="Li W."/>
            <person name="Kniemeyer O."/>
            <person name="Schroeckh V."/>
            <person name="Hertweck C."/>
            <person name="Hube B."/>
            <person name="White T.C."/>
            <person name="Platzer M."/>
            <person name="Guthke R."/>
            <person name="Heitman J."/>
            <person name="Woestemeyer J."/>
            <person name="Zipfel P.F."/>
            <person name="Monod M."/>
            <person name="Brakhage A.A."/>
        </authorList>
    </citation>
    <scope>NUCLEOTIDE SEQUENCE [LARGE SCALE GENOMIC DNA]</scope>
    <source>
        <strain evidence="3">HKI 0517</strain>
    </source>
</reference>
<dbReference type="SUPFAM" id="SSF74863">
    <property type="entry name" value="Thiol:disulfide interchange protein DsbD, N-terminal domain (DsbD-alpha)"/>
    <property type="match status" value="1"/>
</dbReference>
<dbReference type="InterPro" id="IPR036929">
    <property type="entry name" value="DsbDN_sf"/>
</dbReference>
<protein>
    <submittedName>
        <fullName evidence="2">Uncharacterized protein</fullName>
    </submittedName>
</protein>
<dbReference type="EMBL" id="ACYE01000522">
    <property type="protein sequence ID" value="EFE37187.1"/>
    <property type="molecule type" value="Genomic_DNA"/>
</dbReference>
<dbReference type="RefSeq" id="XP_003017832.1">
    <property type="nucleotide sequence ID" value="XM_003017786.1"/>
</dbReference>
<comment type="caution">
    <text evidence="2">The sequence shown here is derived from an EMBL/GenBank/DDBJ whole genome shotgun (WGS) entry which is preliminary data.</text>
</comment>
<feature type="compositionally biased region" description="Basic and acidic residues" evidence="1">
    <location>
        <begin position="1"/>
        <end position="12"/>
    </location>
</feature>
<evidence type="ECO:0000313" key="2">
    <source>
        <dbReference type="EMBL" id="EFE37187.1"/>
    </source>
</evidence>
<dbReference type="AlphaFoldDB" id="D4DLT7"/>
<sequence>MREEKKGMKKNIDDDDDGDDTEVKKMLLSNGYQIRVVYQGCRERGICKKEERKKMDNEAGT</sequence>
<dbReference type="GeneID" id="9583726"/>
<dbReference type="HOGENOM" id="CLU_2924388_0_0_1"/>
<dbReference type="Proteomes" id="UP000008383">
    <property type="component" value="Unassembled WGS sequence"/>
</dbReference>
<name>D4DLT7_TRIVH</name>
<organism evidence="2 3">
    <name type="scientific">Trichophyton verrucosum (strain HKI 0517)</name>
    <dbReference type="NCBI Taxonomy" id="663202"/>
    <lineage>
        <taxon>Eukaryota</taxon>
        <taxon>Fungi</taxon>
        <taxon>Dikarya</taxon>
        <taxon>Ascomycota</taxon>
        <taxon>Pezizomycotina</taxon>
        <taxon>Eurotiomycetes</taxon>
        <taxon>Eurotiomycetidae</taxon>
        <taxon>Onygenales</taxon>
        <taxon>Arthrodermataceae</taxon>
        <taxon>Trichophyton</taxon>
    </lineage>
</organism>
<keyword evidence="3" id="KW-1185">Reference proteome</keyword>
<accession>D4DLT7</accession>
<evidence type="ECO:0000256" key="1">
    <source>
        <dbReference type="SAM" id="MobiDB-lite"/>
    </source>
</evidence>